<dbReference type="InterPro" id="IPR051021">
    <property type="entry name" value="Mito_Ser/Thr_phosphatase"/>
</dbReference>
<dbReference type="InterPro" id="IPR013078">
    <property type="entry name" value="His_Pase_superF_clade-1"/>
</dbReference>
<evidence type="ECO:0000256" key="1">
    <source>
        <dbReference type="ARBA" id="ARBA00022801"/>
    </source>
</evidence>
<dbReference type="Proteomes" id="UP000308149">
    <property type="component" value="Chromosome"/>
</dbReference>
<dbReference type="CDD" id="cd07067">
    <property type="entry name" value="HP_PGM_like"/>
    <property type="match status" value="1"/>
</dbReference>
<dbReference type="SUPFAM" id="SSF53254">
    <property type="entry name" value="Phosphoglycerate mutase-like"/>
    <property type="match status" value="1"/>
</dbReference>
<dbReference type="InterPro" id="IPR029033">
    <property type="entry name" value="His_PPase_superfam"/>
</dbReference>
<dbReference type="RefSeq" id="WP_139717607.1">
    <property type="nucleotide sequence ID" value="NZ_CP040871.1"/>
</dbReference>
<evidence type="ECO:0000313" key="3">
    <source>
        <dbReference type="Proteomes" id="UP000308149"/>
    </source>
</evidence>
<dbReference type="PANTHER" id="PTHR20935:SF0">
    <property type="entry name" value="SERINE_THREONINE-PROTEIN PHOSPHATASE PGAM5, MITOCHONDRIAL"/>
    <property type="match status" value="1"/>
</dbReference>
<accession>A0A5B7ZUX7</accession>
<dbReference type="KEGG" id="thes:FHQ07_13755"/>
<dbReference type="AlphaFoldDB" id="A0A5B7ZUX7"/>
<keyword evidence="1" id="KW-0378">Hydrolase</keyword>
<keyword evidence="3" id="KW-1185">Reference proteome</keyword>
<organism evidence="2 3">
    <name type="scientific">Thermomonas aquatica</name>
    <dbReference type="NCBI Taxonomy" id="2202149"/>
    <lineage>
        <taxon>Bacteria</taxon>
        <taxon>Pseudomonadati</taxon>
        <taxon>Pseudomonadota</taxon>
        <taxon>Gammaproteobacteria</taxon>
        <taxon>Lysobacterales</taxon>
        <taxon>Lysobacteraceae</taxon>
        <taxon>Thermomonas</taxon>
    </lineage>
</organism>
<protein>
    <submittedName>
        <fullName evidence="2">Histidine phosphatase family protein</fullName>
    </submittedName>
</protein>
<evidence type="ECO:0000313" key="2">
    <source>
        <dbReference type="EMBL" id="QDA58293.1"/>
    </source>
</evidence>
<proteinExistence type="predicted"/>
<dbReference type="PANTHER" id="PTHR20935">
    <property type="entry name" value="PHOSPHOGLYCERATE MUTASE-RELATED"/>
    <property type="match status" value="1"/>
</dbReference>
<dbReference type="EMBL" id="CP040871">
    <property type="protein sequence ID" value="QDA58293.1"/>
    <property type="molecule type" value="Genomic_DNA"/>
</dbReference>
<dbReference type="OrthoDB" id="280692at2"/>
<gene>
    <name evidence="2" type="ORF">FHQ07_13755</name>
</gene>
<dbReference type="SMART" id="SM00855">
    <property type="entry name" value="PGAM"/>
    <property type="match status" value="1"/>
</dbReference>
<sequence>MSAVYLIRHGQASFGAADYDRLSERGETQARVLGGTLAALSPRVGAVISGDMLRHRQTAQGCLQAMGRAAEWQVDAGWNEFDHVGVIDALHPDDAGHARLRAELMAAPDPKRAFQAMFEQAVVRWVGGGHDDDYVETWQAFRARCRAALAGVLDALPHGTDALVFTSGGPIAALAQDLLRIPDSDGFRLNWNLVNCGVTKLVRGRDGLRLSTLNGHAHFEGEHAALVTYR</sequence>
<dbReference type="Gene3D" id="3.40.50.1240">
    <property type="entry name" value="Phosphoglycerate mutase-like"/>
    <property type="match status" value="1"/>
</dbReference>
<dbReference type="Pfam" id="PF00300">
    <property type="entry name" value="His_Phos_1"/>
    <property type="match status" value="1"/>
</dbReference>
<name>A0A5B7ZUX7_9GAMM</name>
<reference evidence="2 3" key="1">
    <citation type="submission" date="2019-06" db="EMBL/GenBank/DDBJ databases">
        <title>Thermomonas aquatica sp. nov., isolated from an industrial wastewater treatment plant.</title>
        <authorList>
            <person name="Jeon J.H."/>
            <person name="Park D.-S."/>
        </authorList>
    </citation>
    <scope>NUCLEOTIDE SEQUENCE [LARGE SCALE GENOMIC DNA]</scope>
    <source>
        <strain evidence="2 3">SY21</strain>
    </source>
</reference>
<dbReference type="GO" id="GO:0016787">
    <property type="term" value="F:hydrolase activity"/>
    <property type="evidence" value="ECO:0007669"/>
    <property type="project" value="UniProtKB-KW"/>
</dbReference>